<evidence type="ECO:0000256" key="1">
    <source>
        <dbReference type="ARBA" id="ARBA00010872"/>
    </source>
</evidence>
<dbReference type="Proteomes" id="UP000242457">
    <property type="component" value="Unassembled WGS sequence"/>
</dbReference>
<feature type="region of interest" description="Disordered" evidence="2">
    <location>
        <begin position="555"/>
        <end position="585"/>
    </location>
</feature>
<feature type="region of interest" description="Disordered" evidence="2">
    <location>
        <begin position="273"/>
        <end position="359"/>
    </location>
</feature>
<dbReference type="Gene3D" id="2.130.10.10">
    <property type="entry name" value="YVTN repeat-like/Quinoprotein amine dehydrogenase"/>
    <property type="match status" value="1"/>
</dbReference>
<dbReference type="PANTHER" id="PTHR16022">
    <property type="entry name" value="WD REPEAT DOMAIN 60"/>
    <property type="match status" value="1"/>
</dbReference>
<protein>
    <submittedName>
        <fullName evidence="3">WD repeat-containing protein</fullName>
    </submittedName>
</protein>
<reference evidence="3 4" key="1">
    <citation type="submission" date="2014-07" db="EMBL/GenBank/DDBJ databases">
        <title>Genomic and transcriptomic analysis on Apis cerana provide comprehensive insights into honey bee biology.</title>
        <authorList>
            <person name="Diao Q."/>
            <person name="Sun L."/>
            <person name="Zheng H."/>
            <person name="Zheng H."/>
            <person name="Xu S."/>
            <person name="Wang S."/>
            <person name="Zeng Z."/>
            <person name="Hu F."/>
            <person name="Su S."/>
            <person name="Wu J."/>
        </authorList>
    </citation>
    <scope>NUCLEOTIDE SEQUENCE [LARGE SCALE GENOMIC DNA]</scope>
    <source>
        <tissue evidence="3">Pupae without intestine</tissue>
    </source>
</reference>
<accession>A0A2A3EGG1</accession>
<dbReference type="GO" id="GO:0042073">
    <property type="term" value="P:intraciliary transport"/>
    <property type="evidence" value="ECO:0007669"/>
    <property type="project" value="InterPro"/>
</dbReference>
<dbReference type="GO" id="GO:0016787">
    <property type="term" value="F:hydrolase activity"/>
    <property type="evidence" value="ECO:0007669"/>
    <property type="project" value="InterPro"/>
</dbReference>
<evidence type="ECO:0000313" key="3">
    <source>
        <dbReference type="EMBL" id="PBC30246.1"/>
    </source>
</evidence>
<feature type="region of interest" description="Disordered" evidence="2">
    <location>
        <begin position="220"/>
        <end position="258"/>
    </location>
</feature>
<dbReference type="SUPFAM" id="SSF56235">
    <property type="entry name" value="N-terminal nucleophile aminohydrolases (Ntn hydrolases)"/>
    <property type="match status" value="1"/>
</dbReference>
<feature type="compositionally biased region" description="Low complexity" evidence="2">
    <location>
        <begin position="325"/>
        <end position="359"/>
    </location>
</feature>
<feature type="region of interest" description="Disordered" evidence="2">
    <location>
        <begin position="378"/>
        <end position="426"/>
    </location>
</feature>
<name>A0A2A3EGG1_APICC</name>
<dbReference type="InterPro" id="IPR029055">
    <property type="entry name" value="Ntn_hydrolases_N"/>
</dbReference>
<evidence type="ECO:0000256" key="2">
    <source>
        <dbReference type="SAM" id="MobiDB-lite"/>
    </source>
</evidence>
<dbReference type="STRING" id="94128.A0A2A3EGG1"/>
<dbReference type="GO" id="GO:0045504">
    <property type="term" value="F:dynein heavy chain binding"/>
    <property type="evidence" value="ECO:0007669"/>
    <property type="project" value="InterPro"/>
</dbReference>
<dbReference type="PANTHER" id="PTHR16022:SF0">
    <property type="entry name" value="CYTOPLASMIC DYNEIN 2 INTERMEDIATE CHAIN 1"/>
    <property type="match status" value="1"/>
</dbReference>
<dbReference type="InterPro" id="IPR036322">
    <property type="entry name" value="WD40_repeat_dom_sf"/>
</dbReference>
<organism evidence="3 4">
    <name type="scientific">Apis cerana cerana</name>
    <name type="common">Oriental honeybee</name>
    <dbReference type="NCBI Taxonomy" id="94128"/>
    <lineage>
        <taxon>Eukaryota</taxon>
        <taxon>Metazoa</taxon>
        <taxon>Ecdysozoa</taxon>
        <taxon>Arthropoda</taxon>
        <taxon>Hexapoda</taxon>
        <taxon>Insecta</taxon>
        <taxon>Pterygota</taxon>
        <taxon>Neoptera</taxon>
        <taxon>Endopterygota</taxon>
        <taxon>Hymenoptera</taxon>
        <taxon>Apocrita</taxon>
        <taxon>Aculeata</taxon>
        <taxon>Apoidea</taxon>
        <taxon>Anthophila</taxon>
        <taxon>Apidae</taxon>
        <taxon>Apis</taxon>
    </lineage>
</organism>
<dbReference type="Pfam" id="PF01112">
    <property type="entry name" value="Asparaginase_2"/>
    <property type="match status" value="2"/>
</dbReference>
<dbReference type="InterPro" id="IPR042505">
    <property type="entry name" value="DYNC2I1"/>
</dbReference>
<feature type="compositionally biased region" description="Low complexity" evidence="2">
    <location>
        <begin position="378"/>
        <end position="391"/>
    </location>
</feature>
<dbReference type="EMBL" id="KZ288266">
    <property type="protein sequence ID" value="PBC30246.1"/>
    <property type="molecule type" value="Genomic_DNA"/>
</dbReference>
<feature type="compositionally biased region" description="Polar residues" evidence="2">
    <location>
        <begin position="220"/>
        <end position="233"/>
    </location>
</feature>
<dbReference type="OrthoDB" id="2162425at2759"/>
<evidence type="ECO:0000313" key="4">
    <source>
        <dbReference type="Proteomes" id="UP000242457"/>
    </source>
</evidence>
<feature type="compositionally biased region" description="Basic and acidic residues" evidence="2">
    <location>
        <begin position="408"/>
        <end position="419"/>
    </location>
</feature>
<proteinExistence type="inferred from homology"/>
<feature type="compositionally biased region" description="Polar residues" evidence="2">
    <location>
        <begin position="310"/>
        <end position="324"/>
    </location>
</feature>
<feature type="compositionally biased region" description="Polar residues" evidence="2">
    <location>
        <begin position="285"/>
        <end position="300"/>
    </location>
</feature>
<dbReference type="InterPro" id="IPR015943">
    <property type="entry name" value="WD40/YVTN_repeat-like_dom_sf"/>
</dbReference>
<dbReference type="SUPFAM" id="SSF50978">
    <property type="entry name" value="WD40 repeat-like"/>
    <property type="match status" value="1"/>
</dbReference>
<gene>
    <name evidence="3" type="ORF">APICC_09755</name>
</gene>
<keyword evidence="4" id="KW-1185">Reference proteome</keyword>
<dbReference type="GO" id="GO:0045503">
    <property type="term" value="F:dynein light chain binding"/>
    <property type="evidence" value="ECO:0007669"/>
    <property type="project" value="InterPro"/>
</dbReference>
<dbReference type="GO" id="GO:0005868">
    <property type="term" value="C:cytoplasmic dynein complex"/>
    <property type="evidence" value="ECO:0007669"/>
    <property type="project" value="InterPro"/>
</dbReference>
<sequence length="1290" mass="145796">MKINDEDESKYCDAKCIKENPPVEKQKICDCMRIAENSSRFSVRVMEAMRLLQNEDEENDLLTSTVEEIVDYIRKNYRDDGDVYTQVRTTLKEICSQGFAIELLGNEYHLTGPNAILMNQTTCANSRKDCLLSSPLKKPKYRRNNIVNDCECETTTEEEEEFASKNQKVSINETRKDFRKQEEKREMNPTKITPECFCNEITDEDECICEDEIQENLKSNSKIQRSEQSVQENNTKDGQEPNIKFKSKNSSPHKESENFEQLDLKLIRMSQTLQRKKNDDHSRLTHNLQSNKSNTKQSIKSAKIIPVKESLSSTSKLNVNSPRPSKSILTSKTSTDSTKKINNITIKSSKSSTGRIKSNYSEKRGLSTIYVPQSLSNKLNAKSSDKNSSSTSKDKEQIKAHTSTSEITESKLKSRERKLSRTLSPSEIKMLHSAKNRLDSLQKMDQNKEEQADYEYDYEDDFEDYESDFQECTDSESSEVSEETNNYSNLSLDPIELHTTKQCKIVNSTESKEEEHMHDSGHYELTEARKRAARIELIANDPKLSSLLEIKQPVNKSYSEDKSENKSLPLSTDEGFEDSRSGDFTKSPSISQISFIDFRKVKEKKKTKKSKKALSRGEELLEMIKLDVMEWSLLECLPIPYEEFIRNYGKLNTQQISTQTGEDNIDIEIQTEKTIFKNKWTQFPITCRNNIQTKEDLDLFRMDQIGTGSDNDIETVNSLSLQSFDILRLNDFINRAGKVILSLLEERRSGGNVFKNEKEVPFSDGIVKLCINSVTFLAGRTVTIIHYSEVLNKILLTIHSPVEEEIETSSKQDYITDCCIGCIWNISEPSMPIKLFYSICPITACCFHSANYNIIFGGLQDGSISLWDLKEDEMWHHKITDKANNLDWTLRIPTYTTATNTDINIHTTQIVAICSLNENGTLIIWSVLHNMGKNIEDLGLSFWGTIKLVKSQELFLQSNHKKKINAATFIDMHVDCINSNNFYIATNSNNILHGTCIGKKTNPAIYTKLDTSVCGNVTYIETCPFDYSFFLVKNAAIEAYSDLINGRSAVDAVEKAISYMENRSSFNCGRGGSLDINNEVVMDAAIMTTKDAGCVGAVRDIEHPISLGEVYPHELYDDDIDIVDEPIILQIGAVGVVAYDRKKRLASGTSTAGESGKPVGSVSSIGTVIGCGIYTNELGCTSVSGNDSSIYCYAPARKIIRKLSEDICITTAVNSVLQNFEMETGDSHVGAIALDAKGEPSISFKCIHFPWAFCEKGYVYYGMMKNEKYGEKITILERPLDCMCLSSDEE</sequence>
<comment type="similarity">
    <text evidence="1">Belongs to the Ntn-hydrolase family.</text>
</comment>
<dbReference type="InterPro" id="IPR000246">
    <property type="entry name" value="Peptidase_T2"/>
</dbReference>
<dbReference type="GO" id="GO:0005929">
    <property type="term" value="C:cilium"/>
    <property type="evidence" value="ECO:0007669"/>
    <property type="project" value="GOC"/>
</dbReference>
<dbReference type="Gene3D" id="3.60.20.30">
    <property type="entry name" value="(Glycosyl)asparaginase"/>
    <property type="match status" value="1"/>
</dbReference>